<gene>
    <name evidence="10" type="primary">soxR</name>
    <name evidence="10" type="ORF">EKL94_10670</name>
</gene>
<dbReference type="AlphaFoldDB" id="A0A3S0JIW3"/>
<dbReference type="PROSITE" id="PS50937">
    <property type="entry name" value="HTH_MERR_2"/>
    <property type="match status" value="1"/>
</dbReference>
<dbReference type="Pfam" id="PF00376">
    <property type="entry name" value="MerR"/>
    <property type="match status" value="1"/>
</dbReference>
<dbReference type="Proteomes" id="UP000271705">
    <property type="component" value="Unassembled WGS sequence"/>
</dbReference>
<dbReference type="PANTHER" id="PTHR30204:SF0">
    <property type="entry name" value="REDOX-SENSITIVE TRANSCRIPTIONAL ACTIVATOR SOXR"/>
    <property type="match status" value="1"/>
</dbReference>
<name>A0A3S0JIW3_STEMA</name>
<evidence type="ECO:0000313" key="11">
    <source>
        <dbReference type="Proteomes" id="UP000271705"/>
    </source>
</evidence>
<dbReference type="GO" id="GO:0051537">
    <property type="term" value="F:2 iron, 2 sulfur cluster binding"/>
    <property type="evidence" value="ECO:0007669"/>
    <property type="project" value="UniProtKB-KW"/>
</dbReference>
<organism evidence="10 11">
    <name type="scientific">Stenotrophomonas maltophilia</name>
    <name type="common">Pseudomonas maltophilia</name>
    <name type="synonym">Xanthomonas maltophilia</name>
    <dbReference type="NCBI Taxonomy" id="40324"/>
    <lineage>
        <taxon>Bacteria</taxon>
        <taxon>Pseudomonadati</taxon>
        <taxon>Pseudomonadota</taxon>
        <taxon>Gammaproteobacteria</taxon>
        <taxon>Lysobacterales</taxon>
        <taxon>Lysobacteraceae</taxon>
        <taxon>Stenotrophomonas</taxon>
        <taxon>Stenotrophomonas maltophilia group</taxon>
    </lineage>
</organism>
<dbReference type="GO" id="GO:0046872">
    <property type="term" value="F:metal ion binding"/>
    <property type="evidence" value="ECO:0007669"/>
    <property type="project" value="UniProtKB-KW"/>
</dbReference>
<dbReference type="Gene3D" id="1.10.1660.10">
    <property type="match status" value="1"/>
</dbReference>
<keyword evidence="4" id="KW-0408">Iron</keyword>
<dbReference type="GO" id="GO:0006979">
    <property type="term" value="P:response to oxidative stress"/>
    <property type="evidence" value="ECO:0007669"/>
    <property type="project" value="InterPro"/>
</dbReference>
<accession>A0A3S0JIW3</accession>
<dbReference type="NCBIfam" id="TIGR01950">
    <property type="entry name" value="SoxR"/>
    <property type="match status" value="1"/>
</dbReference>
<keyword evidence="3" id="KW-0479">Metal-binding</keyword>
<reference evidence="10 11" key="1">
    <citation type="submission" date="2018-12" db="EMBL/GenBank/DDBJ databases">
        <authorList>
            <person name="Kartti S."/>
            <person name="Manni A."/>
            <person name="Chemao El Fihri M.W."/>
            <person name="Laamarti M."/>
            <person name="Temsamani L."/>
            <person name="El Jamali J.E."/>
            <person name="Ouadghiri M."/>
            <person name="Ibrahimi A."/>
            <person name="Filati-Maltouf A."/>
        </authorList>
    </citation>
    <scope>NUCLEOTIDE SEQUENCE [LARGE SCALE GENOMIC DNA]</scope>
    <source>
        <strain evidence="10 11">MDMC339</strain>
    </source>
</reference>
<dbReference type="SMART" id="SM00422">
    <property type="entry name" value="HTH_MERR"/>
    <property type="match status" value="1"/>
</dbReference>
<keyword evidence="2" id="KW-0001">2Fe-2S</keyword>
<keyword evidence="5" id="KW-0411">Iron-sulfur</keyword>
<protein>
    <recommendedName>
        <fullName evidence="1">Redox-sensitive transcriptional activator SoxR</fullName>
    </recommendedName>
</protein>
<keyword evidence="8" id="KW-0804">Transcription</keyword>
<evidence type="ECO:0000256" key="1">
    <source>
        <dbReference type="ARBA" id="ARBA00014474"/>
    </source>
</evidence>
<evidence type="ECO:0000256" key="2">
    <source>
        <dbReference type="ARBA" id="ARBA00022714"/>
    </source>
</evidence>
<evidence type="ECO:0000256" key="8">
    <source>
        <dbReference type="ARBA" id="ARBA00023163"/>
    </source>
</evidence>
<dbReference type="InterPro" id="IPR015358">
    <property type="entry name" value="Tscrpt_reg_MerR_DNA-bd"/>
</dbReference>
<evidence type="ECO:0000256" key="5">
    <source>
        <dbReference type="ARBA" id="ARBA00023014"/>
    </source>
</evidence>
<evidence type="ECO:0000256" key="3">
    <source>
        <dbReference type="ARBA" id="ARBA00022723"/>
    </source>
</evidence>
<dbReference type="InterPro" id="IPR009061">
    <property type="entry name" value="DNA-bd_dom_put_sf"/>
</dbReference>
<dbReference type="PROSITE" id="PS00552">
    <property type="entry name" value="HTH_MERR_1"/>
    <property type="match status" value="1"/>
</dbReference>
<dbReference type="PRINTS" id="PR00040">
    <property type="entry name" value="HTHMERR"/>
</dbReference>
<keyword evidence="7" id="KW-0238">DNA-binding</keyword>
<dbReference type="GO" id="GO:0003677">
    <property type="term" value="F:DNA binding"/>
    <property type="evidence" value="ECO:0007669"/>
    <property type="project" value="UniProtKB-KW"/>
</dbReference>
<dbReference type="InterPro" id="IPR010211">
    <property type="entry name" value="Redox-sen_tscrpt-act_SoxR"/>
</dbReference>
<evidence type="ECO:0000256" key="6">
    <source>
        <dbReference type="ARBA" id="ARBA00023015"/>
    </source>
</evidence>
<keyword evidence="6" id="KW-0805">Transcription regulation</keyword>
<dbReference type="EMBL" id="RXLZ01000027">
    <property type="protein sequence ID" value="RTQ89102.1"/>
    <property type="molecule type" value="Genomic_DNA"/>
</dbReference>
<proteinExistence type="predicted"/>
<dbReference type="InterPro" id="IPR047057">
    <property type="entry name" value="MerR_fam"/>
</dbReference>
<dbReference type="PANTHER" id="PTHR30204">
    <property type="entry name" value="REDOX-CYCLING DRUG-SENSING TRANSCRIPTIONAL ACTIVATOR SOXR"/>
    <property type="match status" value="1"/>
</dbReference>
<dbReference type="Pfam" id="PF09278">
    <property type="entry name" value="MerR-DNA-bind"/>
    <property type="match status" value="1"/>
</dbReference>
<feature type="domain" description="HTH merR-type" evidence="9">
    <location>
        <begin position="15"/>
        <end position="83"/>
    </location>
</feature>
<dbReference type="InterPro" id="IPR000551">
    <property type="entry name" value="MerR-type_HTH_dom"/>
</dbReference>
<sequence>MRSRNPAMKIDVSVPLSVGEVARRSGVSIATVHFYEAKGLIHGWRNNGNQRRYRRDVLRRIAVIKVAQRAGVPLATIKVALDDLPAERAPSSKDWARLSSNWRDMLNERIRSLVQLRDQLDGCIGCGCLSLKDCPLRNPGDQLSQRGDGAVLLESDDGSRGGP</sequence>
<dbReference type="GO" id="GO:0003700">
    <property type="term" value="F:DNA-binding transcription factor activity"/>
    <property type="evidence" value="ECO:0007669"/>
    <property type="project" value="InterPro"/>
</dbReference>
<evidence type="ECO:0000313" key="10">
    <source>
        <dbReference type="EMBL" id="RTQ89102.1"/>
    </source>
</evidence>
<evidence type="ECO:0000256" key="4">
    <source>
        <dbReference type="ARBA" id="ARBA00023004"/>
    </source>
</evidence>
<evidence type="ECO:0000259" key="9">
    <source>
        <dbReference type="PROSITE" id="PS50937"/>
    </source>
</evidence>
<dbReference type="CDD" id="cd01110">
    <property type="entry name" value="HTH_SoxR"/>
    <property type="match status" value="1"/>
</dbReference>
<comment type="caution">
    <text evidence="10">The sequence shown here is derived from an EMBL/GenBank/DDBJ whole genome shotgun (WGS) entry which is preliminary data.</text>
</comment>
<evidence type="ECO:0000256" key="7">
    <source>
        <dbReference type="ARBA" id="ARBA00023125"/>
    </source>
</evidence>
<dbReference type="SUPFAM" id="SSF46955">
    <property type="entry name" value="Putative DNA-binding domain"/>
    <property type="match status" value="1"/>
</dbReference>